<name>A0ACC7LIU5_9FLAO</name>
<protein>
    <submittedName>
        <fullName evidence="1">PTS sugar transporter subunit IIA</fullName>
    </submittedName>
</protein>
<comment type="caution">
    <text evidence="1">The sequence shown here is derived from an EMBL/GenBank/DDBJ whole genome shotgun (WGS) entry which is preliminary data.</text>
</comment>
<reference evidence="1" key="1">
    <citation type="submission" date="2024-09" db="EMBL/GenBank/DDBJ databases">
        <authorList>
            <person name="Liu J."/>
        </authorList>
    </citation>
    <scope>NUCLEOTIDE SEQUENCE</scope>
    <source>
        <strain evidence="1">NBU2967</strain>
    </source>
</reference>
<accession>A0ACC7LIU5</accession>
<dbReference type="EMBL" id="JBHFPV010000001">
    <property type="protein sequence ID" value="MFH6603161.1"/>
    <property type="molecule type" value="Genomic_DNA"/>
</dbReference>
<keyword evidence="2" id="KW-1185">Reference proteome</keyword>
<keyword evidence="1" id="KW-0813">Transport</keyword>
<evidence type="ECO:0000313" key="2">
    <source>
        <dbReference type="Proteomes" id="UP001595191"/>
    </source>
</evidence>
<sequence length="141" mass="15803">MIPEIILDLKAKNKVDAIDELAQLLFDTAKINDKDSYISDLLNREKLLSTYCGSNIAIPHSVSEVVNEASFAFGRSQGLIWDEDDDMVNFVIMLAIPKLKEGEDTVHIEMMSAIAELALDDDIRKLWGDATTKQDIINTFN</sequence>
<proteinExistence type="predicted"/>
<gene>
    <name evidence="1" type="ORF">ACEZ3G_06725</name>
</gene>
<evidence type="ECO:0000313" key="1">
    <source>
        <dbReference type="EMBL" id="MFH6603161.1"/>
    </source>
</evidence>
<keyword evidence="1" id="KW-0762">Sugar transport</keyword>
<dbReference type="Proteomes" id="UP001595191">
    <property type="component" value="Unassembled WGS sequence"/>
</dbReference>
<organism evidence="1 2">
    <name type="scientific">Meishania litoralis</name>
    <dbReference type="NCBI Taxonomy" id="3434685"/>
    <lineage>
        <taxon>Bacteria</taxon>
        <taxon>Pseudomonadati</taxon>
        <taxon>Bacteroidota</taxon>
        <taxon>Flavobacteriia</taxon>
        <taxon>Flavobacteriales</taxon>
        <taxon>Flavobacteriaceae</taxon>
        <taxon>Meishania</taxon>
    </lineage>
</organism>